<gene>
    <name evidence="15 20" type="primary">pheT</name>
    <name evidence="20" type="ORF">NK718_18965</name>
</gene>
<feature type="domain" description="TRNA-binding" evidence="17">
    <location>
        <begin position="39"/>
        <end position="149"/>
    </location>
</feature>
<dbReference type="InterPro" id="IPR041616">
    <property type="entry name" value="PheRS_beta_core"/>
</dbReference>
<dbReference type="PANTHER" id="PTHR10947">
    <property type="entry name" value="PHENYLALANYL-TRNA SYNTHETASE BETA CHAIN AND LEUCINE-RICH REPEAT-CONTAINING PROTEIN 47"/>
    <property type="match status" value="1"/>
</dbReference>
<dbReference type="GO" id="GO:0004826">
    <property type="term" value="F:phenylalanine-tRNA ligase activity"/>
    <property type="evidence" value="ECO:0007669"/>
    <property type="project" value="UniProtKB-EC"/>
</dbReference>
<reference evidence="20 21" key="1">
    <citation type="submission" date="2022-07" db="EMBL/GenBank/DDBJ databases">
        <authorList>
            <person name="Li W.-J."/>
            <person name="Deng Q.-Q."/>
        </authorList>
    </citation>
    <scope>NUCLEOTIDE SEQUENCE [LARGE SCALE GENOMIC DNA]</scope>
    <source>
        <strain evidence="20 21">SYSU M60028</strain>
    </source>
</reference>
<dbReference type="InterPro" id="IPR020825">
    <property type="entry name" value="Phe-tRNA_synthase-like_B3/B4"/>
</dbReference>
<feature type="domain" description="FDX-ACB" evidence="18">
    <location>
        <begin position="714"/>
        <end position="807"/>
    </location>
</feature>
<feature type="binding site" evidence="15">
    <location>
        <position position="467"/>
    </location>
    <ligand>
        <name>Mg(2+)</name>
        <dbReference type="ChEBI" id="CHEBI:18420"/>
        <note>shared with alpha subunit</note>
    </ligand>
</feature>
<dbReference type="InterPro" id="IPR045864">
    <property type="entry name" value="aa-tRNA-synth_II/BPL/LPL"/>
</dbReference>
<evidence type="ECO:0000256" key="9">
    <source>
        <dbReference type="ARBA" id="ARBA00022840"/>
    </source>
</evidence>
<dbReference type="Gene3D" id="3.50.40.10">
    <property type="entry name" value="Phenylalanyl-trna Synthetase, Chain B, domain 3"/>
    <property type="match status" value="1"/>
</dbReference>
<dbReference type="CDD" id="cd02796">
    <property type="entry name" value="tRNA_bind_bactPheRS"/>
    <property type="match status" value="1"/>
</dbReference>
<dbReference type="InterPro" id="IPR045060">
    <property type="entry name" value="Phe-tRNA-ligase_IIc_bsu"/>
</dbReference>
<dbReference type="Gene3D" id="3.30.56.10">
    <property type="match status" value="2"/>
</dbReference>
<comment type="caution">
    <text evidence="20">The sequence shown here is derived from an EMBL/GenBank/DDBJ whole genome shotgun (WGS) entry which is preliminary data.</text>
</comment>
<comment type="similarity">
    <text evidence="2 15">Belongs to the phenylalanyl-tRNA synthetase beta subunit family. Type 1 subfamily.</text>
</comment>
<evidence type="ECO:0000313" key="21">
    <source>
        <dbReference type="Proteomes" id="UP001205890"/>
    </source>
</evidence>
<comment type="subunit">
    <text evidence="3 15">Tetramer of two alpha and two beta subunits.</text>
</comment>
<keyword evidence="12 15" id="KW-0648">Protein biosynthesis</keyword>
<evidence type="ECO:0000256" key="4">
    <source>
        <dbReference type="ARBA" id="ARBA00022490"/>
    </source>
</evidence>
<dbReference type="SUPFAM" id="SSF46955">
    <property type="entry name" value="Putative DNA-binding domain"/>
    <property type="match status" value="1"/>
</dbReference>
<keyword evidence="4 15" id="KW-0963">Cytoplasm</keyword>
<evidence type="ECO:0000256" key="12">
    <source>
        <dbReference type="ARBA" id="ARBA00022917"/>
    </source>
</evidence>
<evidence type="ECO:0000256" key="7">
    <source>
        <dbReference type="ARBA" id="ARBA00022723"/>
    </source>
</evidence>
<dbReference type="Gene3D" id="3.30.930.10">
    <property type="entry name" value="Bira Bifunctional Protein, Domain 2"/>
    <property type="match status" value="1"/>
</dbReference>
<dbReference type="EC" id="6.1.1.20" evidence="15"/>
<dbReference type="Gene3D" id="2.40.50.140">
    <property type="entry name" value="Nucleic acid-binding proteins"/>
    <property type="match status" value="1"/>
</dbReference>
<dbReference type="Proteomes" id="UP001205890">
    <property type="component" value="Unassembled WGS sequence"/>
</dbReference>
<dbReference type="RefSeq" id="WP_254745532.1">
    <property type="nucleotide sequence ID" value="NZ_JANCLU010000023.1"/>
</dbReference>
<sequence>MKLTLSWLKDHLDTAAPLATVAETLTKVGLEVEGVEDKAKQLAAFTVASVVSAEQHPNADRLRVCMVDTGEGPPVQVVCGAPNARAGMKSVFSPPGTYIPGKDITLGVGSIRGVESRGMLCSAMELGLGEEHDGIIDLPADAPVGMSYAEYASLGDPVIDFAVTPNRPDALGVHGVARDLAAAGLGTLVDRPVQQVRGAFACPTRAHLEFAGEDKRLAPAFALRLVRGVRNGPSPEWMQRRLKAIGLRPINALVDITNYVTYDRNRPLHVFDLAKVKGDLVVRRARDGEEVLALDGRTYRLDRDMVVIADDNGVESIAGIMGGEHSGCDATTTDVLIESALWDPLNIAQTGRRLGINTDARYRFERGVDPQFCVPGLELATRLVMDLCGGEPSEIALAGEIPDTDRIVEFPWREVKRLTGLDLPVHEMKAILRQLGFFVSGNEGDTVKVSPPAWRPDVEAKADLVEEIVRIAGLDRVQATPFPRDPQTVAAPVLTLIQKRTRTARRALAARGLVEAVTWSFIGKAEAELFGGGRPELALANPIAAELSDMRPSLLPGLLKAAQRNADRGFPDAALFEVGQVFAGDRPQDQSMAAAAVRRALARSDSPGRHWSRPAAPVDAFDAKADAYAVLEALGVPTSGLQVSQGGPAWLHPGRSGTLQFGPKLVVGAFGEVHPRVLEALDVKGPLVACELILDALPPPKARPTRMKPKLALSDFQPVSRDFAFVVPRDVKAADILKAVQSADRQLVAGADVFDVYEGPGVPEGHKSVAVAVTLQPQEKTLTDAEIDTVAAKIVTEVGKKTGAILRG</sequence>
<comment type="catalytic activity">
    <reaction evidence="14 15">
        <text>tRNA(Phe) + L-phenylalanine + ATP = L-phenylalanyl-tRNA(Phe) + AMP + diphosphate + H(+)</text>
        <dbReference type="Rhea" id="RHEA:19413"/>
        <dbReference type="Rhea" id="RHEA-COMP:9668"/>
        <dbReference type="Rhea" id="RHEA-COMP:9699"/>
        <dbReference type="ChEBI" id="CHEBI:15378"/>
        <dbReference type="ChEBI" id="CHEBI:30616"/>
        <dbReference type="ChEBI" id="CHEBI:33019"/>
        <dbReference type="ChEBI" id="CHEBI:58095"/>
        <dbReference type="ChEBI" id="CHEBI:78442"/>
        <dbReference type="ChEBI" id="CHEBI:78531"/>
        <dbReference type="ChEBI" id="CHEBI:456215"/>
        <dbReference type="EC" id="6.1.1.20"/>
    </reaction>
</comment>
<feature type="binding site" evidence="15">
    <location>
        <position position="457"/>
    </location>
    <ligand>
        <name>Mg(2+)</name>
        <dbReference type="ChEBI" id="CHEBI:18420"/>
        <note>shared with alpha subunit</note>
    </ligand>
</feature>
<evidence type="ECO:0000256" key="1">
    <source>
        <dbReference type="ARBA" id="ARBA00004496"/>
    </source>
</evidence>
<keyword evidence="6 15" id="KW-0436">Ligase</keyword>
<dbReference type="InterPro" id="IPR009061">
    <property type="entry name" value="DNA-bd_dom_put_sf"/>
</dbReference>
<comment type="cofactor">
    <cofactor evidence="15">
        <name>Mg(2+)</name>
        <dbReference type="ChEBI" id="CHEBI:18420"/>
    </cofactor>
    <text evidence="15">Binds 2 magnesium ions per tetramer.</text>
</comment>
<dbReference type="Pfam" id="PF03147">
    <property type="entry name" value="FDX-ACB"/>
    <property type="match status" value="1"/>
</dbReference>
<keyword evidence="10 15" id="KW-0460">Magnesium</keyword>
<keyword evidence="21" id="KW-1185">Reference proteome</keyword>
<evidence type="ECO:0000256" key="13">
    <source>
        <dbReference type="ARBA" id="ARBA00023146"/>
    </source>
</evidence>
<dbReference type="Gene3D" id="3.30.70.380">
    <property type="entry name" value="Ferrodoxin-fold anticodon-binding domain"/>
    <property type="match status" value="1"/>
</dbReference>
<dbReference type="NCBIfam" id="NF045760">
    <property type="entry name" value="YtpR"/>
    <property type="match status" value="1"/>
</dbReference>
<dbReference type="PROSITE" id="PS50886">
    <property type="entry name" value="TRBD"/>
    <property type="match status" value="1"/>
</dbReference>
<evidence type="ECO:0000256" key="11">
    <source>
        <dbReference type="ARBA" id="ARBA00022884"/>
    </source>
</evidence>
<dbReference type="InterPro" id="IPR005147">
    <property type="entry name" value="tRNA_synthase_B5-dom"/>
</dbReference>
<keyword evidence="13 15" id="KW-0030">Aminoacyl-tRNA synthetase</keyword>
<evidence type="ECO:0000313" key="20">
    <source>
        <dbReference type="EMBL" id="MCP8940612.1"/>
    </source>
</evidence>
<protein>
    <recommendedName>
        <fullName evidence="15">Phenylalanine--tRNA ligase beta subunit</fullName>
        <ecNumber evidence="15">6.1.1.20</ecNumber>
    </recommendedName>
    <alternativeName>
        <fullName evidence="15">Phenylalanyl-tRNA synthetase beta subunit</fullName>
        <shortName evidence="15">PheRS</shortName>
    </alternativeName>
</protein>
<dbReference type="SUPFAM" id="SSF55681">
    <property type="entry name" value="Class II aaRS and biotin synthetases"/>
    <property type="match status" value="1"/>
</dbReference>
<name>A0ABT1LGI0_9HYPH</name>
<dbReference type="Pfam" id="PF01588">
    <property type="entry name" value="tRNA_bind"/>
    <property type="match status" value="1"/>
</dbReference>
<keyword evidence="5 16" id="KW-0820">tRNA-binding</keyword>
<evidence type="ECO:0000256" key="2">
    <source>
        <dbReference type="ARBA" id="ARBA00008653"/>
    </source>
</evidence>
<organism evidence="20 21">
    <name type="scientific">Alsobacter ponti</name>
    <dbReference type="NCBI Taxonomy" id="2962936"/>
    <lineage>
        <taxon>Bacteria</taxon>
        <taxon>Pseudomonadati</taxon>
        <taxon>Pseudomonadota</taxon>
        <taxon>Alphaproteobacteria</taxon>
        <taxon>Hyphomicrobiales</taxon>
        <taxon>Alsobacteraceae</taxon>
        <taxon>Alsobacter</taxon>
    </lineage>
</organism>
<dbReference type="NCBIfam" id="TIGR00472">
    <property type="entry name" value="pheT_bact"/>
    <property type="match status" value="1"/>
</dbReference>
<dbReference type="HAMAP" id="MF_00283">
    <property type="entry name" value="Phe_tRNA_synth_beta1"/>
    <property type="match status" value="1"/>
</dbReference>
<evidence type="ECO:0000256" key="3">
    <source>
        <dbReference type="ARBA" id="ARBA00011209"/>
    </source>
</evidence>
<feature type="binding site" evidence="15">
    <location>
        <position position="463"/>
    </location>
    <ligand>
        <name>Mg(2+)</name>
        <dbReference type="ChEBI" id="CHEBI:18420"/>
        <note>shared with alpha subunit</note>
    </ligand>
</feature>
<evidence type="ECO:0000256" key="10">
    <source>
        <dbReference type="ARBA" id="ARBA00022842"/>
    </source>
</evidence>
<keyword evidence="8 15" id="KW-0547">Nucleotide-binding</keyword>
<dbReference type="Pfam" id="PF17759">
    <property type="entry name" value="tRNA_synthFbeta"/>
    <property type="match status" value="1"/>
</dbReference>
<dbReference type="SUPFAM" id="SSF56037">
    <property type="entry name" value="PheT/TilS domain"/>
    <property type="match status" value="1"/>
</dbReference>
<dbReference type="SMART" id="SM00896">
    <property type="entry name" value="FDX-ACB"/>
    <property type="match status" value="1"/>
</dbReference>
<proteinExistence type="inferred from homology"/>
<evidence type="ECO:0000259" key="19">
    <source>
        <dbReference type="PROSITE" id="PS51483"/>
    </source>
</evidence>
<keyword evidence="11 16" id="KW-0694">RNA-binding</keyword>
<comment type="subcellular location">
    <subcellularLocation>
        <location evidence="1 15">Cytoplasm</location>
    </subcellularLocation>
</comment>
<evidence type="ECO:0000259" key="17">
    <source>
        <dbReference type="PROSITE" id="PS50886"/>
    </source>
</evidence>
<evidence type="ECO:0000256" key="5">
    <source>
        <dbReference type="ARBA" id="ARBA00022555"/>
    </source>
</evidence>
<feature type="binding site" evidence="15">
    <location>
        <position position="466"/>
    </location>
    <ligand>
        <name>Mg(2+)</name>
        <dbReference type="ChEBI" id="CHEBI:18420"/>
        <note>shared with alpha subunit</note>
    </ligand>
</feature>
<dbReference type="InterPro" id="IPR004532">
    <property type="entry name" value="Phe-tRNA-ligase_IIc_bsu_bact"/>
</dbReference>
<dbReference type="EMBL" id="JANCLU010000023">
    <property type="protein sequence ID" value="MCP8940612.1"/>
    <property type="molecule type" value="Genomic_DNA"/>
</dbReference>
<dbReference type="InterPro" id="IPR005121">
    <property type="entry name" value="Fdx_antiC-bd"/>
</dbReference>
<dbReference type="Pfam" id="PF03484">
    <property type="entry name" value="B5"/>
    <property type="match status" value="1"/>
</dbReference>
<dbReference type="SMART" id="SM00873">
    <property type="entry name" value="B3_4"/>
    <property type="match status" value="1"/>
</dbReference>
<dbReference type="SUPFAM" id="SSF54991">
    <property type="entry name" value="Anticodon-binding domain of PheRS"/>
    <property type="match status" value="1"/>
</dbReference>
<dbReference type="InterPro" id="IPR002547">
    <property type="entry name" value="tRNA-bd_dom"/>
</dbReference>
<accession>A0ABT1LGI0</accession>
<evidence type="ECO:0000259" key="18">
    <source>
        <dbReference type="PROSITE" id="PS51447"/>
    </source>
</evidence>
<dbReference type="SUPFAM" id="SSF50249">
    <property type="entry name" value="Nucleic acid-binding proteins"/>
    <property type="match status" value="1"/>
</dbReference>
<dbReference type="PANTHER" id="PTHR10947:SF0">
    <property type="entry name" value="PHENYLALANINE--TRNA LIGASE BETA SUBUNIT"/>
    <property type="match status" value="1"/>
</dbReference>
<keyword evidence="7 15" id="KW-0479">Metal-binding</keyword>
<dbReference type="SMART" id="SM00874">
    <property type="entry name" value="B5"/>
    <property type="match status" value="1"/>
</dbReference>
<dbReference type="InterPro" id="IPR033714">
    <property type="entry name" value="tRNA_bind_bactPheRS"/>
</dbReference>
<dbReference type="Pfam" id="PF03483">
    <property type="entry name" value="B3_4"/>
    <property type="match status" value="1"/>
</dbReference>
<feature type="domain" description="B5" evidence="19">
    <location>
        <begin position="403"/>
        <end position="479"/>
    </location>
</feature>
<dbReference type="PROSITE" id="PS51483">
    <property type="entry name" value="B5"/>
    <property type="match status" value="1"/>
</dbReference>
<evidence type="ECO:0000256" key="14">
    <source>
        <dbReference type="ARBA" id="ARBA00049255"/>
    </source>
</evidence>
<evidence type="ECO:0000256" key="6">
    <source>
        <dbReference type="ARBA" id="ARBA00022598"/>
    </source>
</evidence>
<dbReference type="PROSITE" id="PS51447">
    <property type="entry name" value="FDX_ACB"/>
    <property type="match status" value="1"/>
</dbReference>
<dbReference type="InterPro" id="IPR012340">
    <property type="entry name" value="NA-bd_OB-fold"/>
</dbReference>
<evidence type="ECO:0000256" key="8">
    <source>
        <dbReference type="ARBA" id="ARBA00022741"/>
    </source>
</evidence>
<dbReference type="InterPro" id="IPR005146">
    <property type="entry name" value="B3/B4_tRNA-bd"/>
</dbReference>
<evidence type="ECO:0000256" key="15">
    <source>
        <dbReference type="HAMAP-Rule" id="MF_00283"/>
    </source>
</evidence>
<dbReference type="CDD" id="cd00769">
    <property type="entry name" value="PheRS_beta_core"/>
    <property type="match status" value="1"/>
</dbReference>
<keyword evidence="9 15" id="KW-0067">ATP-binding</keyword>
<evidence type="ECO:0000256" key="16">
    <source>
        <dbReference type="PROSITE-ProRule" id="PRU00209"/>
    </source>
</evidence>
<dbReference type="InterPro" id="IPR036690">
    <property type="entry name" value="Fdx_antiC-bd_sf"/>
</dbReference>